<dbReference type="EMBL" id="FLQS01000032">
    <property type="protein sequence ID" value="SBS76934.1"/>
    <property type="molecule type" value="Genomic_DNA"/>
</dbReference>
<name>A0A1Y5PDY8_9MYCO</name>
<dbReference type="Gene3D" id="1.20.1290.10">
    <property type="entry name" value="AhpD-like"/>
    <property type="match status" value="1"/>
</dbReference>
<gene>
    <name evidence="2" type="ORF">MHPYR_380073</name>
</gene>
<evidence type="ECO:0000313" key="2">
    <source>
        <dbReference type="EMBL" id="SBS76934.1"/>
    </source>
</evidence>
<protein>
    <submittedName>
        <fullName evidence="2">Carboxymuconolactone decarboxylase family protein</fullName>
    </submittedName>
</protein>
<proteinExistence type="predicted"/>
<evidence type="ECO:0000256" key="1">
    <source>
        <dbReference type="SAM" id="MobiDB-lite"/>
    </source>
</evidence>
<sequence length="187" mass="20857">MSRVQPLAEPWSPEDATDIGSWGHPDRTYEPLLLVRCLQRHPDMARKLRKMGESLYLDTRLPPRARTMAILRICGLVRCAYEWGGQAAFWGPIAGVSADEADALAVGDATDPRWSADDRTLIVAVDEVERTGSWSAQTWAALGENFDDEQRMELLIAVGWYRTVCTLCNGLDLPVEGWMRPWPGSAA</sequence>
<organism evidence="2">
    <name type="scientific">uncultured Mycobacterium sp</name>
    <dbReference type="NCBI Taxonomy" id="171292"/>
    <lineage>
        <taxon>Bacteria</taxon>
        <taxon>Bacillati</taxon>
        <taxon>Actinomycetota</taxon>
        <taxon>Actinomycetes</taxon>
        <taxon>Mycobacteriales</taxon>
        <taxon>Mycobacteriaceae</taxon>
        <taxon>Mycobacterium</taxon>
        <taxon>environmental samples</taxon>
    </lineage>
</organism>
<reference evidence="2" key="1">
    <citation type="submission" date="2016-03" db="EMBL/GenBank/DDBJ databases">
        <authorList>
            <person name="Ploux O."/>
        </authorList>
    </citation>
    <scope>NUCLEOTIDE SEQUENCE</scope>
    <source>
        <strain evidence="2">UC10</strain>
    </source>
</reference>
<dbReference type="AlphaFoldDB" id="A0A1Y5PDY8"/>
<accession>A0A1Y5PDY8</accession>
<dbReference type="InterPro" id="IPR029032">
    <property type="entry name" value="AhpD-like"/>
</dbReference>
<dbReference type="SUPFAM" id="SSF69118">
    <property type="entry name" value="AhpD-like"/>
    <property type="match status" value="1"/>
</dbReference>
<dbReference type="PANTHER" id="PTHR34846">
    <property type="entry name" value="4-CARBOXYMUCONOLACTONE DECARBOXYLASE FAMILY PROTEIN (AFU_ORTHOLOGUE AFUA_6G11590)"/>
    <property type="match status" value="1"/>
</dbReference>
<dbReference type="PANTHER" id="PTHR34846:SF5">
    <property type="entry name" value="CARBOXYMUCONOLACTONE DECARBOXYLASE-LIKE DOMAIN-CONTAINING PROTEIN"/>
    <property type="match status" value="1"/>
</dbReference>
<feature type="region of interest" description="Disordered" evidence="1">
    <location>
        <begin position="1"/>
        <end position="23"/>
    </location>
</feature>